<organism evidence="1 2">
    <name type="scientific">candidate division WOR-3 bacterium</name>
    <dbReference type="NCBI Taxonomy" id="2052148"/>
    <lineage>
        <taxon>Bacteria</taxon>
        <taxon>Bacteria division WOR-3</taxon>
    </lineage>
</organism>
<evidence type="ECO:0000313" key="2">
    <source>
        <dbReference type="Proteomes" id="UP000779900"/>
    </source>
</evidence>
<dbReference type="EMBL" id="VGIR01000020">
    <property type="protein sequence ID" value="MBM3331146.1"/>
    <property type="molecule type" value="Genomic_DNA"/>
</dbReference>
<accession>A0A937XGD7</accession>
<dbReference type="Proteomes" id="UP000779900">
    <property type="component" value="Unassembled WGS sequence"/>
</dbReference>
<name>A0A937XGD7_UNCW3</name>
<comment type="caution">
    <text evidence="1">The sequence shown here is derived from an EMBL/GenBank/DDBJ whole genome shotgun (WGS) entry which is preliminary data.</text>
</comment>
<protein>
    <submittedName>
        <fullName evidence="1">Uncharacterized protein</fullName>
    </submittedName>
</protein>
<evidence type="ECO:0000313" key="1">
    <source>
        <dbReference type="EMBL" id="MBM3331146.1"/>
    </source>
</evidence>
<gene>
    <name evidence="1" type="ORF">FJY68_04740</name>
</gene>
<dbReference type="AlphaFoldDB" id="A0A937XGD7"/>
<reference evidence="1" key="1">
    <citation type="submission" date="2019-03" db="EMBL/GenBank/DDBJ databases">
        <title>Lake Tanganyika Metagenome-Assembled Genomes (MAGs).</title>
        <authorList>
            <person name="Tran P."/>
        </authorList>
    </citation>
    <scope>NUCLEOTIDE SEQUENCE</scope>
    <source>
        <strain evidence="1">K_DeepCast_150m_m2_040</strain>
    </source>
</reference>
<sequence>MNWTQPELEVVSRFARSLAEGKYRSAGEAAPDCLSELEALRELNPSHPRRSLISVRARLGAQCRTLGLGYALSFWTPAELRTVKRYAREFLAGRFPTMRDAARACLPKLTDELGGKRTLEGTCWHMARAIRAMGVPADDQEWTKAELKVLDRHVRMLHCGRPWTVTQMAEECSRALGRRHSLQAIRGRVKPILRQMGLPRYHGFSEPFERELIERYARGVTTDDTGAWHAAGEACHKELEAEYARRARSATGGASPDYGRTPARTYAELLRVAAKLGLHTLRHQRRWSEEEKRICESWGRWLRGHRANRSNAPLTQAAQGLLGDLTDKGFRRSLSACSQRLSKYHEPQRSAHAR</sequence>
<proteinExistence type="predicted"/>